<sequence>MCKFIVCVLMAVAGPCLQAQQPPLSSEVRGDDLKKKRAEYNEVVEALEGYRQAQWKRYREASLVAKKAVLSEVRERLTSDLCEKIFPAWYGTEWAFSGMSKVPGEGQVACGYFVSTCLLHSGFKVQRIKMAQQASQKIIITMTGGKKDVSAGKSMPRILERLKKSGDGIYIVGLDQHVGFVSVKGDVIRFVHSNYYQPDNKVVCEEAIGKNPLSDSNYRVFGKLLDDGMLVAWMRGDSFHIK</sequence>
<reference evidence="2 3" key="1">
    <citation type="submission" date="2016-11" db="EMBL/GenBank/DDBJ databases">
        <authorList>
            <person name="Jaros S."/>
            <person name="Januszkiewicz K."/>
            <person name="Wedrychowicz H."/>
        </authorList>
    </citation>
    <scope>NUCLEOTIDE SEQUENCE [LARGE SCALE GENOMIC DNA]</scope>
    <source>
        <strain evidence="2 3">DSM 18772</strain>
    </source>
</reference>
<feature type="chain" id="PRO_5012252023" description="Peptidase C39-like domain-containing protein" evidence="1">
    <location>
        <begin position="20"/>
        <end position="242"/>
    </location>
</feature>
<dbReference type="Proteomes" id="UP000184510">
    <property type="component" value="Unassembled WGS sequence"/>
</dbReference>
<protein>
    <recommendedName>
        <fullName evidence="4">Peptidase C39-like domain-containing protein</fullName>
    </recommendedName>
</protein>
<dbReference type="InParanoid" id="A0A1M6PC44"/>
<feature type="signal peptide" evidence="1">
    <location>
        <begin position="1"/>
        <end position="19"/>
    </location>
</feature>
<keyword evidence="3" id="KW-1185">Reference proteome</keyword>
<evidence type="ECO:0008006" key="4">
    <source>
        <dbReference type="Google" id="ProtNLM"/>
    </source>
</evidence>
<dbReference type="OrthoDB" id="193482at2"/>
<organism evidence="2 3">
    <name type="scientific">Rubritalea squalenifaciens DSM 18772</name>
    <dbReference type="NCBI Taxonomy" id="1123071"/>
    <lineage>
        <taxon>Bacteria</taxon>
        <taxon>Pseudomonadati</taxon>
        <taxon>Verrucomicrobiota</taxon>
        <taxon>Verrucomicrobiia</taxon>
        <taxon>Verrucomicrobiales</taxon>
        <taxon>Rubritaleaceae</taxon>
        <taxon>Rubritalea</taxon>
    </lineage>
</organism>
<dbReference type="RefSeq" id="WP_143184692.1">
    <property type="nucleotide sequence ID" value="NZ_FQYR01000005.1"/>
</dbReference>
<dbReference type="AlphaFoldDB" id="A0A1M6PC44"/>
<evidence type="ECO:0000256" key="1">
    <source>
        <dbReference type="SAM" id="SignalP"/>
    </source>
</evidence>
<evidence type="ECO:0000313" key="2">
    <source>
        <dbReference type="EMBL" id="SHK05531.1"/>
    </source>
</evidence>
<keyword evidence="1" id="KW-0732">Signal</keyword>
<evidence type="ECO:0000313" key="3">
    <source>
        <dbReference type="Proteomes" id="UP000184510"/>
    </source>
</evidence>
<accession>A0A1M6PC44</accession>
<dbReference type="STRING" id="1123071.SAMN02745181_3142"/>
<name>A0A1M6PC44_9BACT</name>
<dbReference type="EMBL" id="FQYR01000005">
    <property type="protein sequence ID" value="SHK05531.1"/>
    <property type="molecule type" value="Genomic_DNA"/>
</dbReference>
<gene>
    <name evidence="2" type="ORF">SAMN02745181_3142</name>
</gene>
<proteinExistence type="predicted"/>